<proteinExistence type="predicted"/>
<gene>
    <name evidence="2" type="ORF">PCOR1329_LOCUS85396</name>
</gene>
<reference evidence="2" key="1">
    <citation type="submission" date="2023-10" db="EMBL/GenBank/DDBJ databases">
        <authorList>
            <person name="Chen Y."/>
            <person name="Shah S."/>
            <person name="Dougan E. K."/>
            <person name="Thang M."/>
            <person name="Chan C."/>
        </authorList>
    </citation>
    <scope>NUCLEOTIDE SEQUENCE [LARGE SCALE GENOMIC DNA]</scope>
</reference>
<evidence type="ECO:0000256" key="1">
    <source>
        <dbReference type="SAM" id="MobiDB-lite"/>
    </source>
</evidence>
<dbReference type="Proteomes" id="UP001189429">
    <property type="component" value="Unassembled WGS sequence"/>
</dbReference>
<evidence type="ECO:0000313" key="3">
    <source>
        <dbReference type="Proteomes" id="UP001189429"/>
    </source>
</evidence>
<sequence>AQTTCVAVELSQISACERKPASAPSKMLSPRASLQEGKAAFAEQKKGKRVRSNSDWLSSAPTRCPTTELLAFGDDQDADVHKESWGTTALPRDGDEPALFETTLLQAVPFGKGRPQMWCAMPAPKVAPLRRLRSEAFWERKAAAIRRPACSPWEVGVRQCRPCLDERDCFGPAAVVGPAAAGAEGDGAGGSPNSWAGAISRELRRGARGPVATTARPQRSGPL</sequence>
<organism evidence="2 3">
    <name type="scientific">Prorocentrum cordatum</name>
    <dbReference type="NCBI Taxonomy" id="2364126"/>
    <lineage>
        <taxon>Eukaryota</taxon>
        <taxon>Sar</taxon>
        <taxon>Alveolata</taxon>
        <taxon>Dinophyceae</taxon>
        <taxon>Prorocentrales</taxon>
        <taxon>Prorocentraceae</taxon>
        <taxon>Prorocentrum</taxon>
    </lineage>
</organism>
<comment type="caution">
    <text evidence="2">The sequence shown here is derived from an EMBL/GenBank/DDBJ whole genome shotgun (WGS) entry which is preliminary data.</text>
</comment>
<dbReference type="EMBL" id="CAUYUJ010022603">
    <property type="protein sequence ID" value="CAK0911546.1"/>
    <property type="molecule type" value="Genomic_DNA"/>
</dbReference>
<feature type="region of interest" description="Disordered" evidence="1">
    <location>
        <begin position="182"/>
        <end position="223"/>
    </location>
</feature>
<name>A0ABN9YJ88_9DINO</name>
<feature type="region of interest" description="Disordered" evidence="1">
    <location>
        <begin position="19"/>
        <end position="60"/>
    </location>
</feature>
<protein>
    <submittedName>
        <fullName evidence="2">Uncharacterized protein</fullName>
    </submittedName>
</protein>
<keyword evidence="3" id="KW-1185">Reference proteome</keyword>
<feature type="non-terminal residue" evidence="2">
    <location>
        <position position="1"/>
    </location>
</feature>
<accession>A0ABN9YJ88</accession>
<evidence type="ECO:0000313" key="2">
    <source>
        <dbReference type="EMBL" id="CAK0911546.1"/>
    </source>
</evidence>